<dbReference type="KEGG" id="ncs:NCAS_0I01780"/>
<sequence length="306" mass="34279">MSITALWFCVKRMPRILALIFNLITIFLTIFLLVGCYNMANQATFLTRYEFDQSSPFYSVIKSSFAAGNKTTGLEKVVIKSGYMGICLEDVPRVYNFQGQEATEACFSRKSVSNNSLFTDLSIELFNIPSTSNNKSTSNKSSTPVKLNILQLAQMTSVNVVHPYILMATIILTIILFLLILYAIVPSLPFKIYLSRFTLILSPVLVLIWGLGSIWAHVGIRASYKFIPAASMGIIKVHKGKKSATMTWFSFAFLLIDCIILWALYLRDRKNLDEEIDKVNATKNSNPYDYYGGSSSSNSSSLHSKV</sequence>
<evidence type="ECO:0000256" key="1">
    <source>
        <dbReference type="SAM" id="Phobius"/>
    </source>
</evidence>
<dbReference type="OMA" id="YFGICVN"/>
<dbReference type="OrthoDB" id="4089394at2759"/>
<dbReference type="eggNOG" id="ENOG502QUDU">
    <property type="taxonomic scope" value="Eukaryota"/>
</dbReference>
<proteinExistence type="predicted"/>
<dbReference type="HOGENOM" id="CLU_075335_0_0_1"/>
<dbReference type="InterPro" id="IPR016509">
    <property type="entry name" value="Fig1"/>
</dbReference>
<dbReference type="Pfam" id="PF12351">
    <property type="entry name" value="Fig1"/>
    <property type="match status" value="1"/>
</dbReference>
<feature type="transmembrane region" description="Helical" evidence="1">
    <location>
        <begin position="197"/>
        <end position="218"/>
    </location>
</feature>
<dbReference type="PANTHER" id="PTHR28092">
    <property type="entry name" value="FACTOR-INDUCED GENE 1 PROTEIN"/>
    <property type="match status" value="1"/>
</dbReference>
<keyword evidence="1" id="KW-1133">Transmembrane helix</keyword>
<evidence type="ECO:0008006" key="4">
    <source>
        <dbReference type="Google" id="ProtNLM"/>
    </source>
</evidence>
<dbReference type="Proteomes" id="UP000001640">
    <property type="component" value="Chromosome 9"/>
</dbReference>
<name>G0VK12_NAUCA</name>
<feature type="transmembrane region" description="Helical" evidence="1">
    <location>
        <begin position="16"/>
        <end position="40"/>
    </location>
</feature>
<keyword evidence="3" id="KW-1185">Reference proteome</keyword>
<dbReference type="PIRSF" id="PIRSF007138">
    <property type="entry name" value="FIG1"/>
    <property type="match status" value="1"/>
</dbReference>
<dbReference type="AlphaFoldDB" id="G0VK12"/>
<reference key="2">
    <citation type="submission" date="2011-08" db="EMBL/GenBank/DDBJ databases">
        <title>Genome sequence of Naumovozyma castellii.</title>
        <authorList>
            <person name="Gordon J.L."/>
            <person name="Armisen D."/>
            <person name="Proux-Wera E."/>
            <person name="OhEigeartaigh S.S."/>
            <person name="Byrne K.P."/>
            <person name="Wolfe K.H."/>
        </authorList>
    </citation>
    <scope>NUCLEOTIDE SEQUENCE</scope>
    <source>
        <strain>Type strain:CBS 4309</strain>
    </source>
</reference>
<dbReference type="InterPro" id="IPR033481">
    <property type="entry name" value="Dni1/Fig1"/>
</dbReference>
<protein>
    <recommendedName>
        <fullName evidence="4">Factor-induced gene 1 protein</fullName>
    </recommendedName>
</protein>
<dbReference type="RefSeq" id="XP_003678188.1">
    <property type="nucleotide sequence ID" value="XM_003678140.1"/>
</dbReference>
<dbReference type="EMBL" id="HE576760">
    <property type="protein sequence ID" value="CCC71846.1"/>
    <property type="molecule type" value="Genomic_DNA"/>
</dbReference>
<dbReference type="GO" id="GO:0000755">
    <property type="term" value="P:cytogamy"/>
    <property type="evidence" value="ECO:0007669"/>
    <property type="project" value="EnsemblFungi"/>
</dbReference>
<evidence type="ECO:0000313" key="2">
    <source>
        <dbReference type="EMBL" id="CCC71846.1"/>
    </source>
</evidence>
<dbReference type="PANTHER" id="PTHR28092:SF1">
    <property type="entry name" value="FACTOR-INDUCED GENE 1 PROTEIN"/>
    <property type="match status" value="1"/>
</dbReference>
<dbReference type="InParanoid" id="G0VK12"/>
<organism evidence="2 3">
    <name type="scientific">Naumovozyma castellii</name>
    <name type="common">Yeast</name>
    <name type="synonym">Saccharomyces castellii</name>
    <dbReference type="NCBI Taxonomy" id="27288"/>
    <lineage>
        <taxon>Eukaryota</taxon>
        <taxon>Fungi</taxon>
        <taxon>Dikarya</taxon>
        <taxon>Ascomycota</taxon>
        <taxon>Saccharomycotina</taxon>
        <taxon>Saccharomycetes</taxon>
        <taxon>Saccharomycetales</taxon>
        <taxon>Saccharomycetaceae</taxon>
        <taxon>Naumovozyma</taxon>
    </lineage>
</organism>
<reference evidence="2 3" key="1">
    <citation type="journal article" date="2011" name="Proc. Natl. Acad. Sci. U.S.A.">
        <title>Evolutionary erosion of yeast sex chromosomes by mating-type switching accidents.</title>
        <authorList>
            <person name="Gordon J.L."/>
            <person name="Armisen D."/>
            <person name="Proux-Wera E."/>
            <person name="Oheigeartaigh S.S."/>
            <person name="Byrne K.P."/>
            <person name="Wolfe K.H."/>
        </authorList>
    </citation>
    <scope>NUCLEOTIDE SEQUENCE [LARGE SCALE GENOMIC DNA]</scope>
    <source>
        <strain evidence="3">ATCC 76901 / BCRC 22586 / CBS 4309 / NBRC 1992 / NRRL Y-12630</strain>
    </source>
</reference>
<dbReference type="STRING" id="1064592.G0VK12"/>
<keyword evidence="1" id="KW-0472">Membrane</keyword>
<evidence type="ECO:0000313" key="3">
    <source>
        <dbReference type="Proteomes" id="UP000001640"/>
    </source>
</evidence>
<dbReference type="GO" id="GO:0009277">
    <property type="term" value="C:fungal-type cell wall"/>
    <property type="evidence" value="ECO:0007669"/>
    <property type="project" value="EnsemblFungi"/>
</dbReference>
<accession>G0VK12</accession>
<feature type="transmembrane region" description="Helical" evidence="1">
    <location>
        <begin position="164"/>
        <end position="185"/>
    </location>
</feature>
<keyword evidence="1" id="KW-0812">Transmembrane</keyword>
<dbReference type="GO" id="GO:0000753">
    <property type="term" value="P:cell morphogenesis involved in conjugation with cellular fusion"/>
    <property type="evidence" value="ECO:0007669"/>
    <property type="project" value="EnsemblFungi"/>
</dbReference>
<gene>
    <name evidence="2" type="primary">NCAS0I01780</name>
    <name evidence="2" type="ordered locus">NCAS_0I01780</name>
</gene>
<dbReference type="GO" id="GO:0016020">
    <property type="term" value="C:membrane"/>
    <property type="evidence" value="ECO:0007669"/>
    <property type="project" value="InterPro"/>
</dbReference>
<feature type="transmembrane region" description="Helical" evidence="1">
    <location>
        <begin position="246"/>
        <end position="266"/>
    </location>
</feature>
<dbReference type="GO" id="GO:0043332">
    <property type="term" value="C:mating projection tip"/>
    <property type="evidence" value="ECO:0007669"/>
    <property type="project" value="EnsemblFungi"/>
</dbReference>
<dbReference type="FunCoup" id="G0VK12">
    <property type="interactions" value="35"/>
</dbReference>
<dbReference type="GeneID" id="96905533"/>